<evidence type="ECO:0000256" key="1">
    <source>
        <dbReference type="ARBA" id="ARBA00004141"/>
    </source>
</evidence>
<evidence type="ECO:0000259" key="7">
    <source>
        <dbReference type="Pfam" id="PF26037"/>
    </source>
</evidence>
<name>A0A9N9ZWG7_BEMTA</name>
<dbReference type="Pfam" id="PF26037">
    <property type="entry name" value="zf-RING_DCST1_C"/>
    <property type="match status" value="1"/>
</dbReference>
<evidence type="ECO:0000256" key="2">
    <source>
        <dbReference type="ARBA" id="ARBA00022692"/>
    </source>
</evidence>
<dbReference type="InterPro" id="IPR012858">
    <property type="entry name" value="DC_STAMP-like"/>
</dbReference>
<feature type="transmembrane region" description="Helical" evidence="5">
    <location>
        <begin position="76"/>
        <end position="95"/>
    </location>
</feature>
<evidence type="ECO:0000313" key="8">
    <source>
        <dbReference type="EMBL" id="CAH0380564.1"/>
    </source>
</evidence>
<feature type="transmembrane region" description="Helical" evidence="5">
    <location>
        <begin position="498"/>
        <end position="519"/>
    </location>
</feature>
<comment type="subcellular location">
    <subcellularLocation>
        <location evidence="1">Membrane</location>
        <topology evidence="1">Multi-pass membrane protein</topology>
    </subcellularLocation>
</comment>
<keyword evidence="9" id="KW-1185">Reference proteome</keyword>
<evidence type="ECO:0000313" key="9">
    <source>
        <dbReference type="Proteomes" id="UP001152759"/>
    </source>
</evidence>
<evidence type="ECO:0000256" key="3">
    <source>
        <dbReference type="ARBA" id="ARBA00022989"/>
    </source>
</evidence>
<feature type="transmembrane region" description="Helical" evidence="5">
    <location>
        <begin position="588"/>
        <end position="609"/>
    </location>
</feature>
<keyword evidence="3 5" id="KW-1133">Transmembrane helix</keyword>
<evidence type="ECO:0000259" key="6">
    <source>
        <dbReference type="Pfam" id="PF07782"/>
    </source>
</evidence>
<dbReference type="InterPro" id="IPR058842">
    <property type="entry name" value="DCST1_C"/>
</dbReference>
<dbReference type="PANTHER" id="PTHR21041:SF17">
    <property type="entry name" value="E3 UBIQUITIN-PROTEIN LIGASE DCST1"/>
    <property type="match status" value="1"/>
</dbReference>
<feature type="transmembrane region" description="Helical" evidence="5">
    <location>
        <begin position="410"/>
        <end position="430"/>
    </location>
</feature>
<feature type="domain" description="Dendritic cell-specific transmembrane protein-like" evidence="6">
    <location>
        <begin position="443"/>
        <end position="633"/>
    </location>
</feature>
<dbReference type="GO" id="GO:0016020">
    <property type="term" value="C:membrane"/>
    <property type="evidence" value="ECO:0007669"/>
    <property type="project" value="UniProtKB-SubCell"/>
</dbReference>
<accession>A0A9N9ZWG7</accession>
<dbReference type="Proteomes" id="UP001152759">
    <property type="component" value="Chromosome 1"/>
</dbReference>
<protein>
    <recommendedName>
        <fullName evidence="10">Dendritic cell-specific transmembrane protein-like domain-containing protein</fullName>
    </recommendedName>
</protein>
<dbReference type="PANTHER" id="PTHR21041">
    <property type="entry name" value="DENDRITIC CELL-SPECIFIC TRANSMEMBRANE PROTEIN"/>
    <property type="match status" value="1"/>
</dbReference>
<dbReference type="Pfam" id="PF07782">
    <property type="entry name" value="DC_STAMP"/>
    <property type="match status" value="1"/>
</dbReference>
<proteinExistence type="predicted"/>
<reference evidence="8" key="1">
    <citation type="submission" date="2021-12" db="EMBL/GenBank/DDBJ databases">
        <authorList>
            <person name="King R."/>
        </authorList>
    </citation>
    <scope>NUCLEOTIDE SEQUENCE</scope>
</reference>
<dbReference type="AlphaFoldDB" id="A0A9N9ZWG7"/>
<gene>
    <name evidence="8" type="ORF">BEMITA_LOCUS306</name>
</gene>
<keyword evidence="2 5" id="KW-0812">Transmembrane</keyword>
<evidence type="ECO:0008006" key="10">
    <source>
        <dbReference type="Google" id="ProtNLM"/>
    </source>
</evidence>
<organism evidence="8 9">
    <name type="scientific">Bemisia tabaci</name>
    <name type="common">Sweetpotato whitefly</name>
    <name type="synonym">Aleurodes tabaci</name>
    <dbReference type="NCBI Taxonomy" id="7038"/>
    <lineage>
        <taxon>Eukaryota</taxon>
        <taxon>Metazoa</taxon>
        <taxon>Ecdysozoa</taxon>
        <taxon>Arthropoda</taxon>
        <taxon>Hexapoda</taxon>
        <taxon>Insecta</taxon>
        <taxon>Pterygota</taxon>
        <taxon>Neoptera</taxon>
        <taxon>Paraneoptera</taxon>
        <taxon>Hemiptera</taxon>
        <taxon>Sternorrhyncha</taxon>
        <taxon>Aleyrodoidea</taxon>
        <taxon>Aleyrodidae</taxon>
        <taxon>Aleyrodinae</taxon>
        <taxon>Bemisia</taxon>
    </lineage>
</organism>
<feature type="transmembrane region" description="Helical" evidence="5">
    <location>
        <begin position="540"/>
        <end position="559"/>
    </location>
</feature>
<dbReference type="EMBL" id="OU963862">
    <property type="protein sequence ID" value="CAH0380564.1"/>
    <property type="molecule type" value="Genomic_DNA"/>
</dbReference>
<keyword evidence="4 5" id="KW-0472">Membrane</keyword>
<evidence type="ECO:0000256" key="4">
    <source>
        <dbReference type="ARBA" id="ARBA00023136"/>
    </source>
</evidence>
<dbReference type="InterPro" id="IPR051856">
    <property type="entry name" value="CSR-E3_Ligase_Protein"/>
</dbReference>
<evidence type="ECO:0000256" key="5">
    <source>
        <dbReference type="SAM" id="Phobius"/>
    </source>
</evidence>
<feature type="domain" description="E3 ubiquitin-protein ligase DCST1-like C-terminal" evidence="7">
    <location>
        <begin position="689"/>
        <end position="732"/>
    </location>
</feature>
<feature type="transmembrane region" description="Helical" evidence="5">
    <location>
        <begin position="101"/>
        <end position="121"/>
    </location>
</feature>
<sequence>MKKVKYSVLKKSKRGASDQSLTFKWGHQQEVNESSWFIRVVVNSFNGVATFFSEHVPYWDEVVNSDENEHRVAKKFSAFIFGLLIGLLLYEIIVVDLQFDALTAYVLGASISLILAFGNAISSQIRCMTLLSLPSFCGGSGQSVVQALIVAYLIAGPVTNLAVNSREVVRVFACSTELTYNLTKTRFSLMFKPFKTAISQMRADTTGVKDTLSSIRDIMSPIKQELEGDEEVKEIIEDNDYINAGTEESIWRLEEIEKLYNESLAKSRGEAIETKYIRKLHARCEGMITQAVAKCKRVFANSFDTCWEKLHWAVKWALCWPMKLDFICNVGKVFGNESVCDPGKIIAPGFGSSFQYMEKSVYEFKEGFRKVQVQIQIDKATKLVEGVQDAYSAAQAVQQEFQVKQRVAMFFFKLTNIILAFSFLAVILRVSAYMTNYLTSIEYDNVYITRYFRKIDARRRRQGHHTLLPLKKLERKKYIDLYNLRITPKERWTLYASWLRTFLEFLFASSIIFIDFLFYEALKIVESQSRIDYVQEGHHYLYLNIEGTGMIASLIRSVVRGFKVNKKIKKVFSNEACLPRPLQLNWYYYFKIYGAFFGLITLAVVNLYAKRLFRLISGYYYRKREKRRILFLYNELLRKRRAFFRYRLAKVKKLAAENKLMEDFNLIIMLRLRFPKLFGWLADFKIGQRHCLICNEAEHEGASISCGDPMCQYVFCAECWEDVQHVCYGCAPVKIEAHEAHDAHSEVFNPELSD</sequence>